<dbReference type="PANTHER" id="PTHR10359:SF19">
    <property type="entry name" value="DNA REPAIR GLYCOSYLASE MJ1434-RELATED"/>
    <property type="match status" value="1"/>
</dbReference>
<proteinExistence type="predicted"/>
<accession>W5IGH4</accession>
<dbReference type="SUPFAM" id="SSF48150">
    <property type="entry name" value="DNA-glycosylase"/>
    <property type="match status" value="1"/>
</dbReference>
<dbReference type="GO" id="GO:0003824">
    <property type="term" value="F:catalytic activity"/>
    <property type="evidence" value="ECO:0007669"/>
    <property type="project" value="InterPro"/>
</dbReference>
<gene>
    <name evidence="6" type="ORF">HMPREF9020_01117</name>
</gene>
<comment type="caution">
    <text evidence="6">The sequence shown here is derived from an EMBL/GenBank/DDBJ whole genome shotgun (WGS) entry which is preliminary data.</text>
</comment>
<dbReference type="RefSeq" id="WP_231288042.1">
    <property type="nucleotide sequence ID" value="NZ_GG770226.1"/>
</dbReference>
<dbReference type="GO" id="GO:0006284">
    <property type="term" value="P:base-excision repair"/>
    <property type="evidence" value="ECO:0007669"/>
    <property type="project" value="InterPro"/>
</dbReference>
<evidence type="ECO:0000313" key="7">
    <source>
        <dbReference type="Proteomes" id="UP000005777"/>
    </source>
</evidence>
<dbReference type="AlphaFoldDB" id="W5IGH4"/>
<dbReference type="Proteomes" id="UP000005777">
    <property type="component" value="Unassembled WGS sequence"/>
</dbReference>
<feature type="domain" description="HhH-GPD" evidence="5">
    <location>
        <begin position="41"/>
        <end position="202"/>
    </location>
</feature>
<dbReference type="EMBL" id="ADCX01000008">
    <property type="protein sequence ID" value="EFG26045.2"/>
    <property type="molecule type" value="Genomic_DNA"/>
</dbReference>
<dbReference type="PIRSF" id="PIRSF001435">
    <property type="entry name" value="Nth"/>
    <property type="match status" value="1"/>
</dbReference>
<evidence type="ECO:0000256" key="2">
    <source>
        <dbReference type="ARBA" id="ARBA00022723"/>
    </source>
</evidence>
<dbReference type="GO" id="GO:0046872">
    <property type="term" value="F:metal ion binding"/>
    <property type="evidence" value="ECO:0007669"/>
    <property type="project" value="UniProtKB-KW"/>
</dbReference>
<name>W5IGH4_SCAIO</name>
<keyword evidence="1" id="KW-0004">4Fe-4S</keyword>
<keyword evidence="2" id="KW-0479">Metal-binding</keyword>
<evidence type="ECO:0000256" key="1">
    <source>
        <dbReference type="ARBA" id="ARBA00022485"/>
    </source>
</evidence>
<keyword evidence="4" id="KW-0411">Iron-sulfur</keyword>
<evidence type="ECO:0000313" key="6">
    <source>
        <dbReference type="EMBL" id="EFG26045.2"/>
    </source>
</evidence>
<dbReference type="InterPro" id="IPR003265">
    <property type="entry name" value="HhH-GPD_domain"/>
</dbReference>
<keyword evidence="3" id="KW-0408">Iron</keyword>
<organism evidence="6 7">
    <name type="scientific">Scardovia inopinata F0304</name>
    <dbReference type="NCBI Taxonomy" id="641146"/>
    <lineage>
        <taxon>Bacteria</taxon>
        <taxon>Bacillati</taxon>
        <taxon>Actinomycetota</taxon>
        <taxon>Actinomycetes</taxon>
        <taxon>Bifidobacteriales</taxon>
        <taxon>Bifidobacteriaceae</taxon>
        <taxon>Scardovia</taxon>
    </lineage>
</organism>
<evidence type="ECO:0000256" key="3">
    <source>
        <dbReference type="ARBA" id="ARBA00023004"/>
    </source>
</evidence>
<dbReference type="Gene3D" id="1.10.340.30">
    <property type="entry name" value="Hypothetical protein, domain 2"/>
    <property type="match status" value="1"/>
</dbReference>
<dbReference type="eggNOG" id="COG2231">
    <property type="taxonomic scope" value="Bacteria"/>
</dbReference>
<dbReference type="GO" id="GO:0051539">
    <property type="term" value="F:4 iron, 4 sulfur cluster binding"/>
    <property type="evidence" value="ECO:0007669"/>
    <property type="project" value="UniProtKB-KW"/>
</dbReference>
<reference evidence="6 7" key="1">
    <citation type="submission" date="2012-01" db="EMBL/GenBank/DDBJ databases">
        <title>The Genome Sequence of Scardovia inopinata F0304.</title>
        <authorList>
            <consortium name="The Broad Institute Genome Sequencing Platform"/>
            <person name="Earl A."/>
            <person name="Ward D."/>
            <person name="Feldgarden M."/>
            <person name="Gevers D."/>
            <person name="Izard J."/>
            <person name="Baranova O.V."/>
            <person name="Blanton J.M."/>
            <person name="Tanner A.C."/>
            <person name="Dewhirst F.E."/>
            <person name="Young S.K."/>
            <person name="Zeng Q."/>
            <person name="Gargeya S."/>
            <person name="Fitzgerald M."/>
            <person name="Haas B."/>
            <person name="Abouelleil A."/>
            <person name="Alvarado L."/>
            <person name="Arachchi H.M."/>
            <person name="Berlin A."/>
            <person name="Chapman S.B."/>
            <person name="Gearin G."/>
            <person name="Goldberg J."/>
            <person name="Griggs A."/>
            <person name="Gujja S."/>
            <person name="Hansen M."/>
            <person name="Heiman D."/>
            <person name="Howarth C."/>
            <person name="Larimer J."/>
            <person name="Lui A."/>
            <person name="MacDonald P.J."/>
            <person name="McCowen C."/>
            <person name="Montmayeur A."/>
            <person name="Murphy C."/>
            <person name="Neiman D."/>
            <person name="Pearson M."/>
            <person name="Priest M."/>
            <person name="Roberts A."/>
            <person name="Saif S."/>
            <person name="Shea T."/>
            <person name="Sisk P."/>
            <person name="Stolte C."/>
            <person name="Sykes S."/>
            <person name="Wortman J."/>
            <person name="Nusbaum C."/>
            <person name="Birren B."/>
        </authorList>
    </citation>
    <scope>NUCLEOTIDE SEQUENCE [LARGE SCALE GENOMIC DNA]</scope>
    <source>
        <strain evidence="6 7">F0304</strain>
    </source>
</reference>
<evidence type="ECO:0000259" key="5">
    <source>
        <dbReference type="SMART" id="SM00478"/>
    </source>
</evidence>
<dbReference type="HOGENOM" id="CLU_012862_6_1_11"/>
<evidence type="ECO:0000256" key="4">
    <source>
        <dbReference type="ARBA" id="ARBA00023014"/>
    </source>
</evidence>
<keyword evidence="7" id="KW-1185">Reference proteome</keyword>
<sequence>MTPTMSTNASKRIFATLLELEGKQGWWPAATDFEMMIGAILVQHTAWANVEYSLNHLRDAGILSAQKIFEAQPQNLEALIRPTGFMKAKARTCHALSNWLLDHECESDNIPEDTSIPRLRESLLSVKGIGQETADVIRLYAFKEKCFIWDVYARRMLAALGYPSYSTYEAALKNQDVFISLDDYSLDQLGEYHGLIVEAGKRAGKEKSWEFLTSQIISQPDR</sequence>
<dbReference type="PANTHER" id="PTHR10359">
    <property type="entry name" value="A/G-SPECIFIC ADENINE GLYCOSYLASE/ENDONUCLEASE III"/>
    <property type="match status" value="1"/>
</dbReference>
<dbReference type="InterPro" id="IPR011257">
    <property type="entry name" value="DNA_glycosylase"/>
</dbReference>
<dbReference type="CDD" id="cd00056">
    <property type="entry name" value="ENDO3c"/>
    <property type="match status" value="1"/>
</dbReference>
<dbReference type="Pfam" id="PF00730">
    <property type="entry name" value="HhH-GPD"/>
    <property type="match status" value="1"/>
</dbReference>
<dbReference type="SMART" id="SM00478">
    <property type="entry name" value="ENDO3c"/>
    <property type="match status" value="1"/>
</dbReference>
<protein>
    <recommendedName>
        <fullName evidence="5">HhH-GPD domain-containing protein</fullName>
    </recommendedName>
</protein>